<dbReference type="PANTHER" id="PTHR46577">
    <property type="entry name" value="HTH-TYPE TRANSCRIPTIONAL REGULATORY PROTEIN GABR"/>
    <property type="match status" value="1"/>
</dbReference>
<keyword evidence="8" id="KW-1185">Reference proteome</keyword>
<protein>
    <submittedName>
        <fullName evidence="7">Transcriptional regulator, GntR family with aminotransferase domain protein</fullName>
    </submittedName>
</protein>
<feature type="domain" description="HTH gntR-type" evidence="6">
    <location>
        <begin position="1"/>
        <end position="64"/>
    </location>
</feature>
<dbReference type="AlphaFoldDB" id="K6Y0N1"/>
<dbReference type="InterPro" id="IPR015422">
    <property type="entry name" value="PyrdxlP-dep_Trfase_small"/>
</dbReference>
<reference evidence="7 8" key="1">
    <citation type="journal article" date="2017" name="Antonie Van Leeuwenhoek">
        <title>Rhizobium rhizosphaerae sp. nov., a novel species isolated from rice rhizosphere.</title>
        <authorList>
            <person name="Zhao J.J."/>
            <person name="Zhang J."/>
            <person name="Zhang R.J."/>
            <person name="Zhang C.W."/>
            <person name="Yin H.Q."/>
            <person name="Zhang X.X."/>
        </authorList>
    </citation>
    <scope>NUCLEOTIDE SEQUENCE [LARGE SCALE GENOMIC DNA]</scope>
    <source>
        <strain evidence="7 8">BSs20135</strain>
    </source>
</reference>
<dbReference type="InterPro" id="IPR004839">
    <property type="entry name" value="Aminotransferase_I/II_large"/>
</dbReference>
<dbReference type="PROSITE" id="PS50949">
    <property type="entry name" value="HTH_GNTR"/>
    <property type="match status" value="1"/>
</dbReference>
<evidence type="ECO:0000256" key="2">
    <source>
        <dbReference type="ARBA" id="ARBA00022898"/>
    </source>
</evidence>
<evidence type="ECO:0000256" key="4">
    <source>
        <dbReference type="ARBA" id="ARBA00023125"/>
    </source>
</evidence>
<dbReference type="STRING" id="493475.GARC_0489"/>
<dbReference type="Gene3D" id="1.10.10.10">
    <property type="entry name" value="Winged helix-like DNA-binding domain superfamily/Winged helix DNA-binding domain"/>
    <property type="match status" value="1"/>
</dbReference>
<evidence type="ECO:0000256" key="3">
    <source>
        <dbReference type="ARBA" id="ARBA00023015"/>
    </source>
</evidence>
<dbReference type="GO" id="GO:0003700">
    <property type="term" value="F:DNA-binding transcription factor activity"/>
    <property type="evidence" value="ECO:0007669"/>
    <property type="project" value="InterPro"/>
</dbReference>
<dbReference type="GO" id="GO:0008483">
    <property type="term" value="F:transaminase activity"/>
    <property type="evidence" value="ECO:0007669"/>
    <property type="project" value="UniProtKB-KW"/>
</dbReference>
<dbReference type="InterPro" id="IPR015421">
    <property type="entry name" value="PyrdxlP-dep_Trfase_major"/>
</dbReference>
<evidence type="ECO:0000313" key="7">
    <source>
        <dbReference type="EMBL" id="GAC17471.1"/>
    </source>
</evidence>
<keyword evidence="5" id="KW-0804">Transcription</keyword>
<gene>
    <name evidence="7" type="ORF">GARC_0489</name>
</gene>
<keyword evidence="7" id="KW-0808">Transferase</keyword>
<dbReference type="Proteomes" id="UP000006327">
    <property type="component" value="Unassembled WGS sequence"/>
</dbReference>
<dbReference type="CDD" id="cd00609">
    <property type="entry name" value="AAT_like"/>
    <property type="match status" value="1"/>
</dbReference>
<name>K6Y0N1_9ALTE</name>
<dbReference type="SUPFAM" id="SSF46785">
    <property type="entry name" value="Winged helix' DNA-binding domain"/>
    <property type="match status" value="1"/>
</dbReference>
<dbReference type="RefSeq" id="WP_007616300.1">
    <property type="nucleotide sequence ID" value="NZ_BAEO01000007.1"/>
</dbReference>
<dbReference type="SUPFAM" id="SSF53383">
    <property type="entry name" value="PLP-dependent transferases"/>
    <property type="match status" value="1"/>
</dbReference>
<sequence length="461" mass="52238">MLATRLKHQIEEKYWIVGERLPSIRVLCVTYGHSKNTVIKALHILESENVIEARARSGFYVSLQAANIAPTHQKIKFLRPIKVNVPEIFQDIMDRSAAFDILPNEPLAPPSSSLITLHRHINNAMRFQANKKAMYYDEPQGSLVLRNQLQDDYRHNGLSLSSEEYCITSGCQQSLFLALMVTCQPGDNVAVESPGFYGVLQLLQQLQLNAIEIPSSPTTGVDIDIFESALKKWNIKALVVTPAFATPTGATMPTEHKKNLISLANQYDIALIEDDIYADLGFMERPFPLKSLDTENRVILCSSFSKSLSRDIRVGWIIGGRWQKDIVKLKLVTSLANSQATQIGLASFLKNGHYKRHINQKRLILKQQRDQLITNIQRYWSNSVHFSIPNGGLALWIKLDSKINTQTLYYQALERKIILTPGSLFSVEDRFHNFIRLSFNHPSIGNRKNALKILSNLCVDR</sequence>
<keyword evidence="3" id="KW-0805">Transcription regulation</keyword>
<dbReference type="Gene3D" id="3.40.640.10">
    <property type="entry name" value="Type I PLP-dependent aspartate aminotransferase-like (Major domain)"/>
    <property type="match status" value="1"/>
</dbReference>
<dbReference type="GO" id="GO:0030170">
    <property type="term" value="F:pyridoxal phosphate binding"/>
    <property type="evidence" value="ECO:0007669"/>
    <property type="project" value="InterPro"/>
</dbReference>
<keyword evidence="4" id="KW-0238">DNA-binding</keyword>
<dbReference type="Pfam" id="PF00392">
    <property type="entry name" value="GntR"/>
    <property type="match status" value="1"/>
</dbReference>
<keyword evidence="2" id="KW-0663">Pyridoxal phosphate</keyword>
<keyword evidence="7" id="KW-0032">Aminotransferase</keyword>
<evidence type="ECO:0000313" key="8">
    <source>
        <dbReference type="Proteomes" id="UP000006327"/>
    </source>
</evidence>
<dbReference type="Pfam" id="PF00155">
    <property type="entry name" value="Aminotran_1_2"/>
    <property type="match status" value="1"/>
</dbReference>
<proteinExistence type="inferred from homology"/>
<comment type="caution">
    <text evidence="7">The sequence shown here is derived from an EMBL/GenBank/DDBJ whole genome shotgun (WGS) entry which is preliminary data.</text>
</comment>
<dbReference type="CDD" id="cd07377">
    <property type="entry name" value="WHTH_GntR"/>
    <property type="match status" value="1"/>
</dbReference>
<evidence type="ECO:0000256" key="1">
    <source>
        <dbReference type="ARBA" id="ARBA00005384"/>
    </source>
</evidence>
<dbReference type="InterPro" id="IPR036390">
    <property type="entry name" value="WH_DNA-bd_sf"/>
</dbReference>
<evidence type="ECO:0000259" key="6">
    <source>
        <dbReference type="PROSITE" id="PS50949"/>
    </source>
</evidence>
<dbReference type="GO" id="GO:0003677">
    <property type="term" value="F:DNA binding"/>
    <property type="evidence" value="ECO:0007669"/>
    <property type="project" value="UniProtKB-KW"/>
</dbReference>
<dbReference type="InterPro" id="IPR051446">
    <property type="entry name" value="HTH_trans_reg/aminotransferase"/>
</dbReference>
<dbReference type="eggNOG" id="COG1167">
    <property type="taxonomic scope" value="Bacteria"/>
</dbReference>
<dbReference type="InterPro" id="IPR000524">
    <property type="entry name" value="Tscrpt_reg_HTH_GntR"/>
</dbReference>
<organism evidence="7 8">
    <name type="scientific">Paraglaciecola arctica BSs20135</name>
    <dbReference type="NCBI Taxonomy" id="493475"/>
    <lineage>
        <taxon>Bacteria</taxon>
        <taxon>Pseudomonadati</taxon>
        <taxon>Pseudomonadota</taxon>
        <taxon>Gammaproteobacteria</taxon>
        <taxon>Alteromonadales</taxon>
        <taxon>Alteromonadaceae</taxon>
        <taxon>Paraglaciecola</taxon>
    </lineage>
</organism>
<accession>K6Y0N1</accession>
<comment type="similarity">
    <text evidence="1">In the C-terminal section; belongs to the class-I pyridoxal-phosphate-dependent aminotransferase family.</text>
</comment>
<dbReference type="Gene3D" id="3.90.1150.10">
    <property type="entry name" value="Aspartate Aminotransferase, domain 1"/>
    <property type="match status" value="1"/>
</dbReference>
<dbReference type="InterPro" id="IPR036388">
    <property type="entry name" value="WH-like_DNA-bd_sf"/>
</dbReference>
<dbReference type="EMBL" id="BAEO01000007">
    <property type="protein sequence ID" value="GAC17471.1"/>
    <property type="molecule type" value="Genomic_DNA"/>
</dbReference>
<dbReference type="InterPro" id="IPR015424">
    <property type="entry name" value="PyrdxlP-dep_Trfase"/>
</dbReference>
<dbReference type="SMART" id="SM00345">
    <property type="entry name" value="HTH_GNTR"/>
    <property type="match status" value="1"/>
</dbReference>
<dbReference type="PANTHER" id="PTHR46577:SF2">
    <property type="entry name" value="TRANSCRIPTIONAL REGULATORY PROTEIN"/>
    <property type="match status" value="1"/>
</dbReference>
<evidence type="ECO:0000256" key="5">
    <source>
        <dbReference type="ARBA" id="ARBA00023163"/>
    </source>
</evidence>